<sequence>MKPASIILAAFSAVTFASPSSLEARATACQKGSTYCGWYLIDQLGWSASTLRSALCSHIGACDGNSGDAWNSLFTCEGDWQIRAKRVCGGTNSCAGPAAHCV</sequence>
<name>A0A2T2N4F0_CORCC</name>
<evidence type="ECO:0000313" key="2">
    <source>
        <dbReference type="EMBL" id="PSN59898.1"/>
    </source>
</evidence>
<feature type="chain" id="PRO_5015773773" evidence="1">
    <location>
        <begin position="18"/>
        <end position="102"/>
    </location>
</feature>
<dbReference type="OrthoDB" id="3746658at2759"/>
<protein>
    <submittedName>
        <fullName evidence="2">Uncharacterized protein</fullName>
    </submittedName>
</protein>
<dbReference type="AlphaFoldDB" id="A0A2T2N4F0"/>
<keyword evidence="3" id="KW-1185">Reference proteome</keyword>
<feature type="signal peptide" evidence="1">
    <location>
        <begin position="1"/>
        <end position="17"/>
    </location>
</feature>
<organism evidence="2 3">
    <name type="scientific">Corynespora cassiicola Philippines</name>
    <dbReference type="NCBI Taxonomy" id="1448308"/>
    <lineage>
        <taxon>Eukaryota</taxon>
        <taxon>Fungi</taxon>
        <taxon>Dikarya</taxon>
        <taxon>Ascomycota</taxon>
        <taxon>Pezizomycotina</taxon>
        <taxon>Dothideomycetes</taxon>
        <taxon>Pleosporomycetidae</taxon>
        <taxon>Pleosporales</taxon>
        <taxon>Corynesporascaceae</taxon>
        <taxon>Corynespora</taxon>
    </lineage>
</organism>
<accession>A0A2T2N4F0</accession>
<dbReference type="Proteomes" id="UP000240883">
    <property type="component" value="Unassembled WGS sequence"/>
</dbReference>
<evidence type="ECO:0000313" key="3">
    <source>
        <dbReference type="Proteomes" id="UP000240883"/>
    </source>
</evidence>
<dbReference type="EMBL" id="KZ678152">
    <property type="protein sequence ID" value="PSN59898.1"/>
    <property type="molecule type" value="Genomic_DNA"/>
</dbReference>
<reference evidence="2 3" key="1">
    <citation type="journal article" date="2018" name="Front. Microbiol.">
        <title>Genome-Wide Analysis of Corynespora cassiicola Leaf Fall Disease Putative Effectors.</title>
        <authorList>
            <person name="Lopez D."/>
            <person name="Ribeiro S."/>
            <person name="Label P."/>
            <person name="Fumanal B."/>
            <person name="Venisse J.S."/>
            <person name="Kohler A."/>
            <person name="de Oliveira R.R."/>
            <person name="Labutti K."/>
            <person name="Lipzen A."/>
            <person name="Lail K."/>
            <person name="Bauer D."/>
            <person name="Ohm R.A."/>
            <person name="Barry K.W."/>
            <person name="Spatafora J."/>
            <person name="Grigoriev I.V."/>
            <person name="Martin F.M."/>
            <person name="Pujade-Renaud V."/>
        </authorList>
    </citation>
    <scope>NUCLEOTIDE SEQUENCE [LARGE SCALE GENOMIC DNA]</scope>
    <source>
        <strain evidence="2 3">Philippines</strain>
    </source>
</reference>
<keyword evidence="1" id="KW-0732">Signal</keyword>
<evidence type="ECO:0000256" key="1">
    <source>
        <dbReference type="SAM" id="SignalP"/>
    </source>
</evidence>
<proteinExistence type="predicted"/>
<gene>
    <name evidence="2" type="ORF">BS50DRAFT_579700</name>
</gene>